<accession>A0ABW4JEG0</accession>
<dbReference type="Pfam" id="PF01476">
    <property type="entry name" value="LysM"/>
    <property type="match status" value="1"/>
</dbReference>
<dbReference type="PROSITE" id="PS51782">
    <property type="entry name" value="LYSM"/>
    <property type="match status" value="1"/>
</dbReference>
<dbReference type="SUPFAM" id="SSF54106">
    <property type="entry name" value="LysM domain"/>
    <property type="match status" value="1"/>
</dbReference>
<dbReference type="Proteomes" id="UP001597079">
    <property type="component" value="Unassembled WGS sequence"/>
</dbReference>
<dbReference type="InterPro" id="IPR018392">
    <property type="entry name" value="LysM"/>
</dbReference>
<protein>
    <submittedName>
        <fullName evidence="2">LysM peptidoglycan-binding domain-containing protein</fullName>
    </submittedName>
</protein>
<dbReference type="EMBL" id="JBHUCX010000021">
    <property type="protein sequence ID" value="MFD1674746.1"/>
    <property type="molecule type" value="Genomic_DNA"/>
</dbReference>
<feature type="domain" description="LysM" evidence="1">
    <location>
        <begin position="2"/>
        <end position="46"/>
    </location>
</feature>
<evidence type="ECO:0000313" key="2">
    <source>
        <dbReference type="EMBL" id="MFD1674746.1"/>
    </source>
</evidence>
<gene>
    <name evidence="2" type="ORF">ACFSB2_08535</name>
</gene>
<comment type="caution">
    <text evidence="2">The sequence shown here is derived from an EMBL/GenBank/DDBJ whole genome shotgun (WGS) entry which is preliminary data.</text>
</comment>
<keyword evidence="3" id="KW-1185">Reference proteome</keyword>
<name>A0ABW4JEG0_9BACL</name>
<proteinExistence type="predicted"/>
<organism evidence="2 3">
    <name type="scientific">Alicyclobacillus fodiniaquatilis</name>
    <dbReference type="NCBI Taxonomy" id="1661150"/>
    <lineage>
        <taxon>Bacteria</taxon>
        <taxon>Bacillati</taxon>
        <taxon>Bacillota</taxon>
        <taxon>Bacilli</taxon>
        <taxon>Bacillales</taxon>
        <taxon>Alicyclobacillaceae</taxon>
        <taxon>Alicyclobacillus</taxon>
    </lineage>
</organism>
<dbReference type="CDD" id="cd00118">
    <property type="entry name" value="LysM"/>
    <property type="match status" value="1"/>
</dbReference>
<evidence type="ECO:0000313" key="3">
    <source>
        <dbReference type="Proteomes" id="UP001597079"/>
    </source>
</evidence>
<evidence type="ECO:0000259" key="1">
    <source>
        <dbReference type="PROSITE" id="PS51782"/>
    </source>
</evidence>
<sequence>MEIHVVQRGESLFTIARNYSVRWKDISNINLLPPARPLFPGRLYSFLQEHPKLNILQLQC</sequence>
<dbReference type="InterPro" id="IPR036779">
    <property type="entry name" value="LysM_dom_sf"/>
</dbReference>
<dbReference type="Gene3D" id="3.10.350.10">
    <property type="entry name" value="LysM domain"/>
    <property type="match status" value="1"/>
</dbReference>
<reference evidence="3" key="1">
    <citation type="journal article" date="2019" name="Int. J. Syst. Evol. Microbiol.">
        <title>The Global Catalogue of Microorganisms (GCM) 10K type strain sequencing project: providing services to taxonomists for standard genome sequencing and annotation.</title>
        <authorList>
            <consortium name="The Broad Institute Genomics Platform"/>
            <consortium name="The Broad Institute Genome Sequencing Center for Infectious Disease"/>
            <person name="Wu L."/>
            <person name="Ma J."/>
        </authorList>
    </citation>
    <scope>NUCLEOTIDE SEQUENCE [LARGE SCALE GENOMIC DNA]</scope>
    <source>
        <strain evidence="3">CGMCC 1.12286</strain>
    </source>
</reference>